<dbReference type="AlphaFoldDB" id="A0A382Y791"/>
<feature type="non-terminal residue" evidence="1">
    <location>
        <position position="43"/>
    </location>
</feature>
<accession>A0A382Y791</accession>
<reference evidence="1" key="1">
    <citation type="submission" date="2018-05" db="EMBL/GenBank/DDBJ databases">
        <authorList>
            <person name="Lanie J.A."/>
            <person name="Ng W.-L."/>
            <person name="Kazmierczak K.M."/>
            <person name="Andrzejewski T.M."/>
            <person name="Davidsen T.M."/>
            <person name="Wayne K.J."/>
            <person name="Tettelin H."/>
            <person name="Glass J.I."/>
            <person name="Rusch D."/>
            <person name="Podicherti R."/>
            <person name="Tsui H.-C.T."/>
            <person name="Winkler M.E."/>
        </authorList>
    </citation>
    <scope>NUCLEOTIDE SEQUENCE</scope>
</reference>
<proteinExistence type="predicted"/>
<evidence type="ECO:0000313" key="1">
    <source>
        <dbReference type="EMBL" id="SVD78735.1"/>
    </source>
</evidence>
<name>A0A382Y791_9ZZZZ</name>
<organism evidence="1">
    <name type="scientific">marine metagenome</name>
    <dbReference type="NCBI Taxonomy" id="408172"/>
    <lineage>
        <taxon>unclassified sequences</taxon>
        <taxon>metagenomes</taxon>
        <taxon>ecological metagenomes</taxon>
    </lineage>
</organism>
<gene>
    <name evidence="1" type="ORF">METZ01_LOCUS431589</name>
</gene>
<protein>
    <submittedName>
        <fullName evidence="1">Uncharacterized protein</fullName>
    </submittedName>
</protein>
<dbReference type="EMBL" id="UINC01173243">
    <property type="protein sequence ID" value="SVD78735.1"/>
    <property type="molecule type" value="Genomic_DNA"/>
</dbReference>
<sequence length="43" mass="5025">MQRLLHLKQFRLRWEGRSLRIVAGNVEQPALVDPEEAVEARLV</sequence>